<reference evidence="3 4" key="1">
    <citation type="submission" date="2020-04" db="EMBL/GenBank/DDBJ databases">
        <authorList>
            <person name="Wallbank WR R."/>
            <person name="Pardo Diaz C."/>
            <person name="Kozak K."/>
            <person name="Martin S."/>
            <person name="Jiggins C."/>
            <person name="Moest M."/>
            <person name="Warren A I."/>
            <person name="Byers J.R.P. K."/>
            <person name="Montejo-Kovacevich G."/>
            <person name="Yen C E."/>
        </authorList>
    </citation>
    <scope>NUCLEOTIDE SEQUENCE [LARGE SCALE GENOMIC DNA]</scope>
</reference>
<evidence type="ECO:0000313" key="4">
    <source>
        <dbReference type="Proteomes" id="UP000494256"/>
    </source>
</evidence>
<accession>A0A8S0YVU1</accession>
<dbReference type="EMBL" id="CADEBC010000426">
    <property type="protein sequence ID" value="CAB3229996.1"/>
    <property type="molecule type" value="Genomic_DNA"/>
</dbReference>
<dbReference type="EMBL" id="CADEBD010000171">
    <property type="protein sequence ID" value="CAB3224255.1"/>
    <property type="molecule type" value="Genomic_DNA"/>
</dbReference>
<gene>
    <name evidence="1" type="ORF">APLA_LOCUS1828</name>
    <name evidence="2" type="ORF">APLA_LOCUS4061</name>
</gene>
<dbReference type="AlphaFoldDB" id="A0A8S0YVU1"/>
<sequence length="82" mass="9513">MRPKDLQKTVATAESRRRAVAERAQQRRQIFTRNTWSVFDKSAFEYDETLDYENHKLIKIEATDKESSFCGALKWKEGAAGT</sequence>
<keyword evidence="3" id="KW-1185">Reference proteome</keyword>
<comment type="caution">
    <text evidence="1">The sequence shown here is derived from an EMBL/GenBank/DDBJ whole genome shotgun (WGS) entry which is preliminary data.</text>
</comment>
<evidence type="ECO:0000313" key="1">
    <source>
        <dbReference type="EMBL" id="CAB3224255.1"/>
    </source>
</evidence>
<evidence type="ECO:0000313" key="2">
    <source>
        <dbReference type="EMBL" id="CAB3229996.1"/>
    </source>
</evidence>
<proteinExistence type="predicted"/>
<dbReference type="OrthoDB" id="7372799at2759"/>
<protein>
    <submittedName>
        <fullName evidence="1">Uncharacterized protein</fullName>
    </submittedName>
</protein>
<dbReference type="Proteomes" id="UP000494106">
    <property type="component" value="Unassembled WGS sequence"/>
</dbReference>
<dbReference type="Proteomes" id="UP000494256">
    <property type="component" value="Unassembled WGS sequence"/>
</dbReference>
<name>A0A8S0YVU1_ARCPL</name>
<evidence type="ECO:0000313" key="3">
    <source>
        <dbReference type="Proteomes" id="UP000494106"/>
    </source>
</evidence>
<organism evidence="1 4">
    <name type="scientific">Arctia plantaginis</name>
    <name type="common">Wood tiger moth</name>
    <name type="synonym">Phalaena plantaginis</name>
    <dbReference type="NCBI Taxonomy" id="874455"/>
    <lineage>
        <taxon>Eukaryota</taxon>
        <taxon>Metazoa</taxon>
        <taxon>Ecdysozoa</taxon>
        <taxon>Arthropoda</taxon>
        <taxon>Hexapoda</taxon>
        <taxon>Insecta</taxon>
        <taxon>Pterygota</taxon>
        <taxon>Neoptera</taxon>
        <taxon>Endopterygota</taxon>
        <taxon>Lepidoptera</taxon>
        <taxon>Glossata</taxon>
        <taxon>Ditrysia</taxon>
        <taxon>Noctuoidea</taxon>
        <taxon>Erebidae</taxon>
        <taxon>Arctiinae</taxon>
        <taxon>Arctia</taxon>
    </lineage>
</organism>